<evidence type="ECO:0000256" key="4">
    <source>
        <dbReference type="ARBA" id="ARBA00023180"/>
    </source>
</evidence>
<dbReference type="SMART" id="SM00409">
    <property type="entry name" value="IG"/>
    <property type="match status" value="2"/>
</dbReference>
<organism evidence="7 8">
    <name type="scientific">Cyprinus carpio carpio</name>
    <dbReference type="NCBI Taxonomy" id="630221"/>
    <lineage>
        <taxon>Eukaryota</taxon>
        <taxon>Metazoa</taxon>
        <taxon>Chordata</taxon>
        <taxon>Craniata</taxon>
        <taxon>Vertebrata</taxon>
        <taxon>Euteleostomi</taxon>
        <taxon>Actinopterygii</taxon>
        <taxon>Neopterygii</taxon>
        <taxon>Teleostei</taxon>
        <taxon>Ostariophysi</taxon>
        <taxon>Cypriniformes</taxon>
        <taxon>Cyprinidae</taxon>
        <taxon>Cyprininae</taxon>
        <taxon>Cyprinus</taxon>
    </lineage>
</organism>
<dbReference type="Pfam" id="PF07686">
    <property type="entry name" value="V-set"/>
    <property type="match status" value="2"/>
</dbReference>
<accession>A0A8C1FIT9</accession>
<dbReference type="AlphaFoldDB" id="A0A8C1FIT9"/>
<name>A0A8C1FIT9_CYPCA</name>
<evidence type="ECO:0000256" key="1">
    <source>
        <dbReference type="ARBA" id="ARBA00004370"/>
    </source>
</evidence>
<evidence type="ECO:0000313" key="8">
    <source>
        <dbReference type="Proteomes" id="UP001108240"/>
    </source>
</evidence>
<dbReference type="PANTHER" id="PTHR12080:SF56">
    <property type="entry name" value="NATURAL KILLER CELL RECEPTOR 2B4"/>
    <property type="match status" value="1"/>
</dbReference>
<evidence type="ECO:0000259" key="6">
    <source>
        <dbReference type="SMART" id="SM00409"/>
    </source>
</evidence>
<reference evidence="7" key="1">
    <citation type="submission" date="2025-08" db="UniProtKB">
        <authorList>
            <consortium name="Ensembl"/>
        </authorList>
    </citation>
    <scope>IDENTIFICATION</scope>
</reference>
<keyword evidence="3" id="KW-0472">Membrane</keyword>
<evidence type="ECO:0000256" key="5">
    <source>
        <dbReference type="SAM" id="SignalP"/>
    </source>
</evidence>
<keyword evidence="2 5" id="KW-0732">Signal</keyword>
<evidence type="ECO:0000256" key="2">
    <source>
        <dbReference type="ARBA" id="ARBA00022729"/>
    </source>
</evidence>
<keyword evidence="8" id="KW-1185">Reference proteome</keyword>
<proteinExistence type="predicted"/>
<feature type="chain" id="PRO_5039927252" description="Immunoglobulin domain-containing protein" evidence="5">
    <location>
        <begin position="24"/>
        <end position="257"/>
    </location>
</feature>
<dbReference type="InterPro" id="IPR036179">
    <property type="entry name" value="Ig-like_dom_sf"/>
</dbReference>
<reference evidence="7" key="2">
    <citation type="submission" date="2025-09" db="UniProtKB">
        <authorList>
            <consortium name="Ensembl"/>
        </authorList>
    </citation>
    <scope>IDENTIFICATION</scope>
</reference>
<protein>
    <recommendedName>
        <fullName evidence="6">Immunoglobulin domain-containing protein</fullName>
    </recommendedName>
</protein>
<dbReference type="Ensembl" id="ENSCCRT00000100685.2">
    <property type="protein sequence ID" value="ENSCCRP00000092734.2"/>
    <property type="gene ID" value="ENSCCRG00000050169.2"/>
</dbReference>
<dbReference type="GO" id="GO:0016020">
    <property type="term" value="C:membrane"/>
    <property type="evidence" value="ECO:0007669"/>
    <property type="project" value="UniProtKB-SubCell"/>
</dbReference>
<dbReference type="GeneTree" id="ENSGT01120000272831"/>
<feature type="domain" description="Immunoglobulin" evidence="6">
    <location>
        <begin position="134"/>
        <end position="232"/>
    </location>
</feature>
<keyword evidence="4" id="KW-0325">Glycoprotein</keyword>
<dbReference type="Gene3D" id="2.60.40.10">
    <property type="entry name" value="Immunoglobulins"/>
    <property type="match status" value="2"/>
</dbReference>
<dbReference type="SUPFAM" id="SSF48726">
    <property type="entry name" value="Immunoglobulin"/>
    <property type="match status" value="2"/>
</dbReference>
<evidence type="ECO:0000256" key="3">
    <source>
        <dbReference type="ARBA" id="ARBA00023136"/>
    </source>
</evidence>
<evidence type="ECO:0000313" key="7">
    <source>
        <dbReference type="Ensembl" id="ENSCCRP00000092734.2"/>
    </source>
</evidence>
<dbReference type="InterPro" id="IPR015631">
    <property type="entry name" value="CD2/SLAM_rcpt"/>
</dbReference>
<feature type="signal peptide" evidence="5">
    <location>
        <begin position="1"/>
        <end position="23"/>
    </location>
</feature>
<dbReference type="InterPro" id="IPR013106">
    <property type="entry name" value="Ig_V-set"/>
</dbReference>
<dbReference type="Proteomes" id="UP001108240">
    <property type="component" value="Unplaced"/>
</dbReference>
<comment type="subcellular location">
    <subcellularLocation>
        <location evidence="1">Membrane</location>
    </subcellularLocation>
</comment>
<feature type="domain" description="Immunoglobulin" evidence="6">
    <location>
        <begin position="29"/>
        <end position="127"/>
    </location>
</feature>
<dbReference type="InterPro" id="IPR013783">
    <property type="entry name" value="Ig-like_fold"/>
</dbReference>
<dbReference type="InterPro" id="IPR003599">
    <property type="entry name" value="Ig_sub"/>
</dbReference>
<sequence length="257" mass="29101">MALTHLLEFTVMFFSHLSSNTVSTEIIQPTAITAQKGHPVYLTIQKHANEMQQFDDLEWLKDGLHIVVSYNFRTVKIHSSYKERVDFNTENYSLTLKNIQETDSGLYTARASGESDIIIGKYSVTVVSSDTIQPTAITVQRGHLVHLTIQKPANEIPQFDDLEWLKDGLHIVVSYNFRTVKIHSSYKERVDFNTENYSLTLKNIQETDSGLYTARASGESDIIIGKYNVTVDSTSHGTTGSVSLTWFMFLVLLRTLI</sequence>
<dbReference type="PANTHER" id="PTHR12080">
    <property type="entry name" value="SIGNALING LYMPHOCYTIC ACTIVATION MOLECULE"/>
    <property type="match status" value="1"/>
</dbReference>